<evidence type="ECO:0000256" key="3">
    <source>
        <dbReference type="ARBA" id="ARBA00010663"/>
    </source>
</evidence>
<feature type="transmembrane region" description="Helical" evidence="13">
    <location>
        <begin position="127"/>
        <end position="147"/>
    </location>
</feature>
<keyword evidence="4 13" id="KW-1003">Cell membrane</keyword>
<dbReference type="Gene3D" id="1.20.1070.10">
    <property type="entry name" value="Rhodopsin 7-helix transmembrane proteins"/>
    <property type="match status" value="1"/>
</dbReference>
<dbReference type="SUPFAM" id="SSF81321">
    <property type="entry name" value="Family A G protein-coupled receptor-like"/>
    <property type="match status" value="1"/>
</dbReference>
<evidence type="ECO:0000256" key="7">
    <source>
        <dbReference type="ARBA" id="ARBA00022989"/>
    </source>
</evidence>
<evidence type="ECO:0000259" key="14">
    <source>
        <dbReference type="PROSITE" id="PS50262"/>
    </source>
</evidence>
<dbReference type="PANTHER" id="PTHR24062">
    <property type="entry name" value="VOMERONASAL TYPE-1 RECEPTOR"/>
    <property type="match status" value="1"/>
</dbReference>
<dbReference type="Ensembl" id="ENSLAFT00000011331.2">
    <property type="protein sequence ID" value="ENSLAFP00000016018.2"/>
    <property type="gene ID" value="ENSLAFG00000011332.2"/>
</dbReference>
<keyword evidence="6 13" id="KW-0812">Transmembrane</keyword>
<keyword evidence="11" id="KW-0325">Glycoprotein</keyword>
<dbReference type="AlphaFoldDB" id="G5E749"/>
<proteinExistence type="inferred from homology"/>
<dbReference type="OMA" id="CKFFIFL"/>
<reference evidence="15" key="3">
    <citation type="submission" date="2025-09" db="UniProtKB">
        <authorList>
            <consortium name="Ensembl"/>
        </authorList>
    </citation>
    <scope>IDENTIFICATION</scope>
    <source>
        <strain evidence="15">Isolate ISIS603380</strain>
    </source>
</reference>
<evidence type="ECO:0000256" key="10">
    <source>
        <dbReference type="ARBA" id="ARBA00023170"/>
    </source>
</evidence>
<dbReference type="GeneTree" id="ENSGT00960000186612"/>
<evidence type="ECO:0000313" key="16">
    <source>
        <dbReference type="Proteomes" id="UP000007646"/>
    </source>
</evidence>
<keyword evidence="7 13" id="KW-1133">Transmembrane helix</keyword>
<dbReference type="HOGENOM" id="CLU_058641_1_0_1"/>
<name>G5E749_LOXAF</name>
<keyword evidence="5 13" id="KW-0589">Pheromone response</keyword>
<dbReference type="PROSITE" id="PS50262">
    <property type="entry name" value="G_PROTEIN_RECEP_F1_2"/>
    <property type="match status" value="1"/>
</dbReference>
<evidence type="ECO:0000256" key="12">
    <source>
        <dbReference type="ARBA" id="ARBA00023224"/>
    </source>
</evidence>
<dbReference type="eggNOG" id="ENOG502RD1P">
    <property type="taxonomic scope" value="Eukaryota"/>
</dbReference>
<protein>
    <recommendedName>
        <fullName evidence="13">Vomeronasal type-1 receptor</fullName>
    </recommendedName>
</protein>
<dbReference type="InterPro" id="IPR004072">
    <property type="entry name" value="Vmron_rcpt_1"/>
</dbReference>
<dbReference type="GO" id="GO:0016503">
    <property type="term" value="F:pheromone receptor activity"/>
    <property type="evidence" value="ECO:0007669"/>
    <property type="project" value="InterPro"/>
</dbReference>
<dbReference type="PRINTS" id="PR01534">
    <property type="entry name" value="VOMERONASL1R"/>
</dbReference>
<evidence type="ECO:0000256" key="4">
    <source>
        <dbReference type="ARBA" id="ARBA00022475"/>
    </source>
</evidence>
<evidence type="ECO:0000256" key="11">
    <source>
        <dbReference type="ARBA" id="ARBA00023180"/>
    </source>
</evidence>
<reference evidence="15" key="2">
    <citation type="submission" date="2025-08" db="UniProtKB">
        <authorList>
            <consortium name="Ensembl"/>
        </authorList>
    </citation>
    <scope>IDENTIFICATION</scope>
    <source>
        <strain evidence="15">Isolate ISIS603380</strain>
    </source>
</reference>
<dbReference type="GO" id="GO:0019236">
    <property type="term" value="P:response to pheromone"/>
    <property type="evidence" value="ECO:0007669"/>
    <property type="project" value="UniProtKB-KW"/>
</dbReference>
<dbReference type="InParanoid" id="G5E749"/>
<evidence type="ECO:0000313" key="15">
    <source>
        <dbReference type="Ensembl" id="ENSLAFP00000016018.2"/>
    </source>
</evidence>
<dbReference type="Pfam" id="PF03402">
    <property type="entry name" value="V1R"/>
    <property type="match status" value="1"/>
</dbReference>
<feature type="transmembrane region" description="Helical" evidence="13">
    <location>
        <begin position="12"/>
        <end position="35"/>
    </location>
</feature>
<sequence length="302" mass="34347">MSSKDLALGVMFLLQTTVGILGNFSLLFQYTFLYFTKRSLRSTDLILKHLTVANSLAILCKGIPETMTGFGWKDFLNDVGCKLVFYVHRVGRGVSFGSTCLLSIFQAITISPRNSRWAELQVKAPKYMVFSIVLCWILHMLVNIIYITNVTSNLGNKTSSNKKDYGRCSSVRQGETADFLYSLWIALPDVVCLGLMLWFSGFMVFILYRHKQRVQHIHRNNISPRASPETRATQTILILVSTFVFFYTLSSIFQVFIAVFYTPIWWMLNMDALISMCFPTVSPLVLMSCDSSVSMLCFALIR</sequence>
<dbReference type="InterPro" id="IPR017452">
    <property type="entry name" value="GPCR_Rhodpsn_7TM"/>
</dbReference>
<feature type="transmembrane region" description="Helical" evidence="13">
    <location>
        <begin position="235"/>
        <end position="261"/>
    </location>
</feature>
<evidence type="ECO:0000256" key="2">
    <source>
        <dbReference type="ARBA" id="ARBA00004651"/>
    </source>
</evidence>
<comment type="subcellular location">
    <subcellularLocation>
        <location evidence="2 13">Cell membrane</location>
        <topology evidence="2 13">Multi-pass membrane protein</topology>
    </subcellularLocation>
</comment>
<evidence type="ECO:0000256" key="13">
    <source>
        <dbReference type="RuleBase" id="RU364061"/>
    </source>
</evidence>
<comment type="similarity">
    <text evidence="3 13">Belongs to the G-protein coupled receptor 1 family.</text>
</comment>
<feature type="transmembrane region" description="Helical" evidence="13">
    <location>
        <begin position="281"/>
        <end position="301"/>
    </location>
</feature>
<dbReference type="FunFam" id="1.20.1070.10:FF:000033">
    <property type="entry name" value="Vomeronasal type-1 receptor"/>
    <property type="match status" value="1"/>
</dbReference>
<keyword evidence="12 13" id="KW-0807">Transducer</keyword>
<keyword evidence="10 13" id="KW-0675">Receptor</keyword>
<dbReference type="GO" id="GO:0005886">
    <property type="term" value="C:plasma membrane"/>
    <property type="evidence" value="ECO:0007669"/>
    <property type="project" value="UniProtKB-SubCell"/>
</dbReference>
<keyword evidence="9 13" id="KW-0472">Membrane</keyword>
<organism evidence="15 16">
    <name type="scientific">Loxodonta africana</name>
    <name type="common">African elephant</name>
    <dbReference type="NCBI Taxonomy" id="9785"/>
    <lineage>
        <taxon>Eukaryota</taxon>
        <taxon>Metazoa</taxon>
        <taxon>Chordata</taxon>
        <taxon>Craniata</taxon>
        <taxon>Vertebrata</taxon>
        <taxon>Euteleostomi</taxon>
        <taxon>Mammalia</taxon>
        <taxon>Eutheria</taxon>
        <taxon>Afrotheria</taxon>
        <taxon>Proboscidea</taxon>
        <taxon>Elephantidae</taxon>
        <taxon>Loxodonta</taxon>
    </lineage>
</organism>
<comment type="function">
    <text evidence="1">Putative pheromone receptor.</text>
</comment>
<dbReference type="CDD" id="cd13949">
    <property type="entry name" value="7tm_V1R_pheromone"/>
    <property type="match status" value="1"/>
</dbReference>
<evidence type="ECO:0000256" key="8">
    <source>
        <dbReference type="ARBA" id="ARBA00023040"/>
    </source>
</evidence>
<evidence type="ECO:0000256" key="1">
    <source>
        <dbReference type="ARBA" id="ARBA00003878"/>
    </source>
</evidence>
<dbReference type="GO" id="GO:0007606">
    <property type="term" value="P:sensory perception of chemical stimulus"/>
    <property type="evidence" value="ECO:0007669"/>
    <property type="project" value="UniProtKB-ARBA"/>
</dbReference>
<reference evidence="15 16" key="1">
    <citation type="submission" date="2009-06" db="EMBL/GenBank/DDBJ databases">
        <title>The Genome Sequence of Loxodonta africana (African elephant).</title>
        <authorList>
            <person name="Di Palma F."/>
            <person name="Heiman D."/>
            <person name="Young S."/>
            <person name="Johnson J."/>
            <person name="Lander E.S."/>
            <person name="Lindblad-Toh K."/>
        </authorList>
    </citation>
    <scope>NUCLEOTIDE SEQUENCE [LARGE SCALE GENOMIC DNA]</scope>
    <source>
        <strain evidence="15 16">Isolate ISIS603380</strain>
    </source>
</reference>
<evidence type="ECO:0000256" key="9">
    <source>
        <dbReference type="ARBA" id="ARBA00023136"/>
    </source>
</evidence>
<keyword evidence="16" id="KW-1185">Reference proteome</keyword>
<dbReference type="Proteomes" id="UP000007646">
    <property type="component" value="Unassembled WGS sequence"/>
</dbReference>
<feature type="domain" description="G-protein coupled receptors family 1 profile" evidence="14">
    <location>
        <begin position="22"/>
        <end position="286"/>
    </location>
</feature>
<feature type="transmembrane region" description="Helical" evidence="13">
    <location>
        <begin position="181"/>
        <end position="208"/>
    </location>
</feature>
<evidence type="ECO:0000256" key="6">
    <source>
        <dbReference type="ARBA" id="ARBA00022692"/>
    </source>
</evidence>
<evidence type="ECO:0000256" key="5">
    <source>
        <dbReference type="ARBA" id="ARBA00022507"/>
    </source>
</evidence>
<keyword evidence="8 13" id="KW-0297">G-protein coupled receptor</keyword>
<accession>G5E749</accession>